<evidence type="ECO:0000313" key="3">
    <source>
        <dbReference type="Proteomes" id="UP000781710"/>
    </source>
</evidence>
<gene>
    <name evidence="2" type="ORF">CSC78_16080</name>
</gene>
<dbReference type="InterPro" id="IPR000182">
    <property type="entry name" value="GNAT_dom"/>
</dbReference>
<dbReference type="Pfam" id="PF00583">
    <property type="entry name" value="Acetyltransf_1"/>
    <property type="match status" value="1"/>
</dbReference>
<dbReference type="SUPFAM" id="SSF55729">
    <property type="entry name" value="Acyl-CoA N-acyltransferases (Nat)"/>
    <property type="match status" value="1"/>
</dbReference>
<dbReference type="EMBL" id="PDWW01000028">
    <property type="protein sequence ID" value="KAF1723426.1"/>
    <property type="molecule type" value="Genomic_DNA"/>
</dbReference>
<dbReference type="Gene3D" id="3.40.630.30">
    <property type="match status" value="1"/>
</dbReference>
<sequence>MPSSPPVVSIAACADTIGARAAGHLDNLWRWAMRSQGGVADADWFRLISGEPHPLGNLAILAWDDHEAAIAAVTPLLSIAQPSAVICLHGASEHLAAVLAARGFQPHGAMPAMAVDIARLAVTPLPHGDMFERIATPAAFGEWTDVLATGYELPGGLSRMLSPEALGADPADDARIQFFAIRRGGRIVATSMMFIDDGLAGLYCVATLPEARGQGLGAHVTAEPLRRAQALGYRVGVLQSSDAGHPVYRRLGFQDVGAVPLFVRMPGG</sequence>
<dbReference type="InterPro" id="IPR016181">
    <property type="entry name" value="Acyl_CoA_acyltransferase"/>
</dbReference>
<proteinExistence type="predicted"/>
<keyword evidence="3" id="KW-1185">Reference proteome</keyword>
<protein>
    <recommendedName>
        <fullName evidence="1">N-acetyltransferase domain-containing protein</fullName>
    </recommendedName>
</protein>
<reference evidence="2 3" key="1">
    <citation type="submission" date="2017-10" db="EMBL/GenBank/DDBJ databases">
        <title>Whole genome sequencing of members of genus Pseudoxanthomonas.</title>
        <authorList>
            <person name="Kumar S."/>
            <person name="Bansal K."/>
            <person name="Kaur A."/>
            <person name="Patil P."/>
            <person name="Sharma S."/>
            <person name="Patil P.B."/>
        </authorList>
    </citation>
    <scope>NUCLEOTIDE SEQUENCE [LARGE SCALE GENOMIC DNA]</scope>
    <source>
        <strain evidence="2 3">DSM 17109</strain>
    </source>
</reference>
<dbReference type="PROSITE" id="PS51186">
    <property type="entry name" value="GNAT"/>
    <property type="match status" value="1"/>
</dbReference>
<evidence type="ECO:0000313" key="2">
    <source>
        <dbReference type="EMBL" id="KAF1723426.1"/>
    </source>
</evidence>
<name>A0ABQ6ZDQ6_9GAMM</name>
<dbReference type="RefSeq" id="WP_162338879.1">
    <property type="nucleotide sequence ID" value="NZ_JBHSRQ010000016.1"/>
</dbReference>
<comment type="caution">
    <text evidence="2">The sequence shown here is derived from an EMBL/GenBank/DDBJ whole genome shotgun (WGS) entry which is preliminary data.</text>
</comment>
<feature type="domain" description="N-acetyltransferase" evidence="1">
    <location>
        <begin position="130"/>
        <end position="268"/>
    </location>
</feature>
<organism evidence="2 3">
    <name type="scientific">Pseudoxanthomonas japonensis</name>
    <dbReference type="NCBI Taxonomy" id="69284"/>
    <lineage>
        <taxon>Bacteria</taxon>
        <taxon>Pseudomonadati</taxon>
        <taxon>Pseudomonadota</taxon>
        <taxon>Gammaproteobacteria</taxon>
        <taxon>Lysobacterales</taxon>
        <taxon>Lysobacteraceae</taxon>
        <taxon>Pseudoxanthomonas</taxon>
    </lineage>
</organism>
<evidence type="ECO:0000259" key="1">
    <source>
        <dbReference type="PROSITE" id="PS51186"/>
    </source>
</evidence>
<dbReference type="Proteomes" id="UP000781710">
    <property type="component" value="Unassembled WGS sequence"/>
</dbReference>
<dbReference type="CDD" id="cd04301">
    <property type="entry name" value="NAT_SF"/>
    <property type="match status" value="1"/>
</dbReference>
<accession>A0ABQ6ZDQ6</accession>